<dbReference type="InParanoid" id="A0A3N4LDB0"/>
<evidence type="ECO:0000313" key="1">
    <source>
        <dbReference type="EMBL" id="RPB18651.1"/>
    </source>
</evidence>
<dbReference type="AlphaFoldDB" id="A0A3N4LDB0"/>
<gene>
    <name evidence="1" type="ORF">L211DRAFT_831377</name>
</gene>
<protein>
    <submittedName>
        <fullName evidence="1">Uncharacterized protein</fullName>
    </submittedName>
</protein>
<proteinExistence type="predicted"/>
<keyword evidence="2" id="KW-1185">Reference proteome</keyword>
<evidence type="ECO:0000313" key="2">
    <source>
        <dbReference type="Proteomes" id="UP000267821"/>
    </source>
</evidence>
<name>A0A3N4LDB0_9PEZI</name>
<dbReference type="EMBL" id="ML121616">
    <property type="protein sequence ID" value="RPB18651.1"/>
    <property type="molecule type" value="Genomic_DNA"/>
</dbReference>
<reference evidence="1 2" key="1">
    <citation type="journal article" date="2018" name="Nat. Ecol. Evol.">
        <title>Pezizomycetes genomes reveal the molecular basis of ectomycorrhizal truffle lifestyle.</title>
        <authorList>
            <person name="Murat C."/>
            <person name="Payen T."/>
            <person name="Noel B."/>
            <person name="Kuo A."/>
            <person name="Morin E."/>
            <person name="Chen J."/>
            <person name="Kohler A."/>
            <person name="Krizsan K."/>
            <person name="Balestrini R."/>
            <person name="Da Silva C."/>
            <person name="Montanini B."/>
            <person name="Hainaut M."/>
            <person name="Levati E."/>
            <person name="Barry K.W."/>
            <person name="Belfiori B."/>
            <person name="Cichocki N."/>
            <person name="Clum A."/>
            <person name="Dockter R.B."/>
            <person name="Fauchery L."/>
            <person name="Guy J."/>
            <person name="Iotti M."/>
            <person name="Le Tacon F."/>
            <person name="Lindquist E.A."/>
            <person name="Lipzen A."/>
            <person name="Malagnac F."/>
            <person name="Mello A."/>
            <person name="Molinier V."/>
            <person name="Miyauchi S."/>
            <person name="Poulain J."/>
            <person name="Riccioni C."/>
            <person name="Rubini A."/>
            <person name="Sitrit Y."/>
            <person name="Splivallo R."/>
            <person name="Traeger S."/>
            <person name="Wang M."/>
            <person name="Zifcakova L."/>
            <person name="Wipf D."/>
            <person name="Zambonelli A."/>
            <person name="Paolocci F."/>
            <person name="Nowrousian M."/>
            <person name="Ottonello S."/>
            <person name="Baldrian P."/>
            <person name="Spatafora J.W."/>
            <person name="Henrissat B."/>
            <person name="Nagy L.G."/>
            <person name="Aury J.M."/>
            <person name="Wincker P."/>
            <person name="Grigoriev I.V."/>
            <person name="Bonfante P."/>
            <person name="Martin F.M."/>
        </authorList>
    </citation>
    <scope>NUCLEOTIDE SEQUENCE [LARGE SCALE GENOMIC DNA]</scope>
    <source>
        <strain evidence="1 2">ATCC MYA-4762</strain>
    </source>
</reference>
<accession>A0A3N4LDB0</accession>
<sequence length="59" mass="6526">MKKILFLPLDYRSLCAAVKDNILVFGHESGRVIFICFDPVALAHEFPHLLSSPAVVQGT</sequence>
<dbReference type="Proteomes" id="UP000267821">
    <property type="component" value="Unassembled WGS sequence"/>
</dbReference>
<organism evidence="1 2">
    <name type="scientific">Terfezia boudieri ATCC MYA-4762</name>
    <dbReference type="NCBI Taxonomy" id="1051890"/>
    <lineage>
        <taxon>Eukaryota</taxon>
        <taxon>Fungi</taxon>
        <taxon>Dikarya</taxon>
        <taxon>Ascomycota</taxon>
        <taxon>Pezizomycotina</taxon>
        <taxon>Pezizomycetes</taxon>
        <taxon>Pezizales</taxon>
        <taxon>Pezizaceae</taxon>
        <taxon>Terfezia</taxon>
    </lineage>
</organism>